<feature type="region of interest" description="Disordered" evidence="1">
    <location>
        <begin position="226"/>
        <end position="256"/>
    </location>
</feature>
<evidence type="ECO:0000313" key="2">
    <source>
        <dbReference type="EMBL" id="KAK5701814.1"/>
    </source>
</evidence>
<feature type="compositionally biased region" description="Basic and acidic residues" evidence="1">
    <location>
        <begin position="7"/>
        <end position="20"/>
    </location>
</feature>
<feature type="compositionally biased region" description="Low complexity" evidence="1">
    <location>
        <begin position="274"/>
        <end position="307"/>
    </location>
</feature>
<dbReference type="Proteomes" id="UP001310594">
    <property type="component" value="Unassembled WGS sequence"/>
</dbReference>
<feature type="compositionally biased region" description="Basic residues" evidence="1">
    <location>
        <begin position="431"/>
        <end position="442"/>
    </location>
</feature>
<organism evidence="2 3">
    <name type="scientific">Elasticomyces elasticus</name>
    <dbReference type="NCBI Taxonomy" id="574655"/>
    <lineage>
        <taxon>Eukaryota</taxon>
        <taxon>Fungi</taxon>
        <taxon>Dikarya</taxon>
        <taxon>Ascomycota</taxon>
        <taxon>Pezizomycotina</taxon>
        <taxon>Dothideomycetes</taxon>
        <taxon>Dothideomycetidae</taxon>
        <taxon>Mycosphaerellales</taxon>
        <taxon>Teratosphaeriaceae</taxon>
        <taxon>Elasticomyces</taxon>
    </lineage>
</organism>
<feature type="compositionally biased region" description="Basic residues" evidence="1">
    <location>
        <begin position="30"/>
        <end position="46"/>
    </location>
</feature>
<feature type="region of interest" description="Disordered" evidence="1">
    <location>
        <begin position="1"/>
        <end position="112"/>
    </location>
</feature>
<dbReference type="AlphaFoldDB" id="A0AAN7WDC5"/>
<feature type="compositionally biased region" description="Basic and acidic residues" evidence="1">
    <location>
        <begin position="500"/>
        <end position="511"/>
    </location>
</feature>
<dbReference type="EMBL" id="JAVRQU010000006">
    <property type="protein sequence ID" value="KAK5701814.1"/>
    <property type="molecule type" value="Genomic_DNA"/>
</dbReference>
<feature type="region of interest" description="Disordered" evidence="1">
    <location>
        <begin position="147"/>
        <end position="213"/>
    </location>
</feature>
<reference evidence="2" key="1">
    <citation type="submission" date="2023-08" db="EMBL/GenBank/DDBJ databases">
        <title>Black Yeasts Isolated from many extreme environments.</title>
        <authorList>
            <person name="Coleine C."/>
            <person name="Stajich J.E."/>
            <person name="Selbmann L."/>
        </authorList>
    </citation>
    <scope>NUCLEOTIDE SEQUENCE</scope>
    <source>
        <strain evidence="2">CCFEE 5810</strain>
    </source>
</reference>
<feature type="compositionally biased region" description="Basic and acidic residues" evidence="1">
    <location>
        <begin position="593"/>
        <end position="602"/>
    </location>
</feature>
<feature type="compositionally biased region" description="Polar residues" evidence="1">
    <location>
        <begin position="484"/>
        <end position="495"/>
    </location>
</feature>
<evidence type="ECO:0000313" key="3">
    <source>
        <dbReference type="Proteomes" id="UP001310594"/>
    </source>
</evidence>
<comment type="caution">
    <text evidence="2">The sequence shown here is derived from an EMBL/GenBank/DDBJ whole genome shotgun (WGS) entry which is preliminary data.</text>
</comment>
<gene>
    <name evidence="2" type="ORF">LTR97_004632</name>
</gene>
<feature type="region of interest" description="Disordered" evidence="1">
    <location>
        <begin position="416"/>
        <end position="464"/>
    </location>
</feature>
<name>A0AAN7WDC5_9PEZI</name>
<feature type="region of interest" description="Disordered" evidence="1">
    <location>
        <begin position="477"/>
        <end position="523"/>
    </location>
</feature>
<proteinExistence type="predicted"/>
<feature type="compositionally biased region" description="Basic and acidic residues" evidence="1">
    <location>
        <begin position="443"/>
        <end position="462"/>
    </location>
</feature>
<accession>A0AAN7WDC5</accession>
<feature type="region of interest" description="Disordered" evidence="1">
    <location>
        <begin position="269"/>
        <end position="331"/>
    </location>
</feature>
<evidence type="ECO:0000256" key="1">
    <source>
        <dbReference type="SAM" id="MobiDB-lite"/>
    </source>
</evidence>
<feature type="compositionally biased region" description="Basic and acidic residues" evidence="1">
    <location>
        <begin position="246"/>
        <end position="256"/>
    </location>
</feature>
<protein>
    <submittedName>
        <fullName evidence="2">Uncharacterized protein</fullName>
    </submittedName>
</protein>
<sequence>MGLPIWRDPEEKAATKDAIKTDPTAAARSSIRRRPSIHGRRSARPRLTRDTTIHSPRTQPPPSSSARYTYEREPTSSSTRSGVPPISTLLESADRHSNAPPPPPVPESRNYYTERELGLLSGHLRDGPSSRSLEALQDAANRLERQTSIRRDRLLQNRLETGARRSPTSAAENRRSRGYRELPLPIPRPAASEESVRVPRSLPTPPLDLSDIEGDSLFMPEVQTRFGRGSHPLRNSWSPDSPVDGLGDRNRSPTPADHWEIMRSTITPDATLPSADSSFTSAAASQSFASAHDTTTTEPERGSSSSTSRRESSDDEASSSVSSVDPEDLVCDDENDRLAGADSMAEFMFDFEEVTAEGRLRIAEMREIRDREGNRFALAHESARIDIGFRLIEDALESEEGRERLIEIGVLAHGEDPNEPLILQDPEEPRRRHLSLARTRRTRTTDDDPPPRDPTRYREGPHTAEASAQIHEFFRRETADSLHSRSLSPPSQYQPLASHPDVETFTSREEPQAQPVSPPIPRARIDGVDALMSGDETDLGAMRGIVERLARRDDVPEEWWSSIGLNLSRTRARARSPPPTRTEGAASGRVRAGRIERRNSRL</sequence>
<feature type="region of interest" description="Disordered" evidence="1">
    <location>
        <begin position="569"/>
        <end position="602"/>
    </location>
</feature>